<dbReference type="AlphaFoldDB" id="A0A444EST3"/>
<reference evidence="1 2" key="1">
    <citation type="journal article" date="2014" name="Agronomy (Basel)">
        <title>A Draft Genome Sequence for Ensete ventricosum, the Drought-Tolerant Tree Against Hunger.</title>
        <authorList>
            <person name="Harrison J."/>
            <person name="Moore K.A."/>
            <person name="Paszkiewicz K."/>
            <person name="Jones T."/>
            <person name="Grant M."/>
            <person name="Ambacheew D."/>
            <person name="Muzemil S."/>
            <person name="Studholme D.J."/>
        </authorList>
    </citation>
    <scope>NUCLEOTIDE SEQUENCE [LARGE SCALE GENOMIC DNA]</scope>
</reference>
<gene>
    <name evidence="1" type="ORF">B296_00023651</name>
</gene>
<evidence type="ECO:0000313" key="1">
    <source>
        <dbReference type="EMBL" id="RRT42567.1"/>
    </source>
</evidence>
<sequence>MPLQTSIDISSVVQIVPQQVNPINSYRGSEGERFSRWLSLSNGGEQQGQGMENSYDSRCHRRNCLPPLVLQHHQDSHHR</sequence>
<comment type="caution">
    <text evidence="1">The sequence shown here is derived from an EMBL/GenBank/DDBJ whole genome shotgun (WGS) entry which is preliminary data.</text>
</comment>
<proteinExistence type="predicted"/>
<dbReference type="EMBL" id="AMZH03017745">
    <property type="protein sequence ID" value="RRT42567.1"/>
    <property type="molecule type" value="Genomic_DNA"/>
</dbReference>
<name>A0A444EST3_ENSVE</name>
<accession>A0A444EST3</accession>
<organism evidence="1 2">
    <name type="scientific">Ensete ventricosum</name>
    <name type="common">Abyssinian banana</name>
    <name type="synonym">Musa ensete</name>
    <dbReference type="NCBI Taxonomy" id="4639"/>
    <lineage>
        <taxon>Eukaryota</taxon>
        <taxon>Viridiplantae</taxon>
        <taxon>Streptophyta</taxon>
        <taxon>Embryophyta</taxon>
        <taxon>Tracheophyta</taxon>
        <taxon>Spermatophyta</taxon>
        <taxon>Magnoliopsida</taxon>
        <taxon>Liliopsida</taxon>
        <taxon>Zingiberales</taxon>
        <taxon>Musaceae</taxon>
        <taxon>Ensete</taxon>
    </lineage>
</organism>
<dbReference type="Proteomes" id="UP000287651">
    <property type="component" value="Unassembled WGS sequence"/>
</dbReference>
<evidence type="ECO:0000313" key="2">
    <source>
        <dbReference type="Proteomes" id="UP000287651"/>
    </source>
</evidence>
<protein>
    <submittedName>
        <fullName evidence="1">Uncharacterized protein</fullName>
    </submittedName>
</protein>